<dbReference type="Pfam" id="PF00691">
    <property type="entry name" value="OmpA"/>
    <property type="match status" value="1"/>
</dbReference>
<evidence type="ECO:0000313" key="9">
    <source>
        <dbReference type="Proteomes" id="UP001321700"/>
    </source>
</evidence>
<feature type="signal peptide" evidence="6">
    <location>
        <begin position="1"/>
        <end position="30"/>
    </location>
</feature>
<feature type="region of interest" description="Disordered" evidence="5">
    <location>
        <begin position="321"/>
        <end position="351"/>
    </location>
</feature>
<reference evidence="8 9" key="1">
    <citation type="submission" date="2023-08" db="EMBL/GenBank/DDBJ databases">
        <title>Rhodoferax potami sp. nov. and Rhodoferax mekongensis sp. nov., isolated from the Mekong River in Thailand.</title>
        <authorList>
            <person name="Kitikhun S."/>
            <person name="Charoenyingcharoen P."/>
            <person name="Siriarchawattana P."/>
            <person name="Likhitrattanapisal S."/>
            <person name="Nilsakha T."/>
            <person name="Chanpet A."/>
            <person name="Rattanawaree P."/>
            <person name="Ingsriswang S."/>
        </authorList>
    </citation>
    <scope>NUCLEOTIDE SEQUENCE [LARGE SCALE GENOMIC DNA]</scope>
    <source>
        <strain evidence="8 9">TBRC 17660</strain>
    </source>
</reference>
<evidence type="ECO:0000259" key="7">
    <source>
        <dbReference type="PROSITE" id="PS51123"/>
    </source>
</evidence>
<keyword evidence="2 4" id="KW-0472">Membrane</keyword>
<evidence type="ECO:0000256" key="2">
    <source>
        <dbReference type="ARBA" id="ARBA00023136"/>
    </source>
</evidence>
<keyword evidence="3" id="KW-0998">Cell outer membrane</keyword>
<evidence type="ECO:0000256" key="4">
    <source>
        <dbReference type="PROSITE-ProRule" id="PRU00473"/>
    </source>
</evidence>
<keyword evidence="9" id="KW-1185">Reference proteome</keyword>
<sequence>MLFTKESWRRGAFAVAMAMGLAALPVVASAEQGADHPEVARFPGARINNYDYKEYEEFQLILAKPQRAPGGAFTAAKLMPLEGKVTYIHYEMPKSVSPLQVFRNYQSSLRRSGFSDLFTCDRPCTTENLSNFQSLMKARQLYLNYSTDNQYLAAQRNNTYVSLWVNEGGAFLFVVEKEKLDDGLMAVTGEGPIAKALGTDGKVDLYGFQFDTGKAVLRDGSKPTLQELGRVLQDNPGLNVEVVGHTDDVGGADGNQRLSEARAAAVAEALNRSYGIAAPRLKTRGMGQTVPLAANTTEAGRAQNRRVEIIAQLPATPVVAPATRPAPAAPAQTANTTAQQPAPAPAQEAPKTRNLMDDANKAMEAAGKLKNLFGL</sequence>
<comment type="caution">
    <text evidence="8">The sequence shown here is derived from an EMBL/GenBank/DDBJ whole genome shotgun (WGS) entry which is preliminary data.</text>
</comment>
<comment type="subcellular location">
    <subcellularLocation>
        <location evidence="1">Cell outer membrane</location>
    </subcellularLocation>
</comment>
<dbReference type="InterPro" id="IPR036737">
    <property type="entry name" value="OmpA-like_sf"/>
</dbReference>
<feature type="domain" description="OmpA-like" evidence="7">
    <location>
        <begin position="197"/>
        <end position="315"/>
    </location>
</feature>
<dbReference type="InterPro" id="IPR050330">
    <property type="entry name" value="Bact_OuterMem_StrucFunc"/>
</dbReference>
<accession>A0ABU3KLF5</accession>
<name>A0ABU3KLF5_9BURK</name>
<evidence type="ECO:0000256" key="1">
    <source>
        <dbReference type="ARBA" id="ARBA00004442"/>
    </source>
</evidence>
<organism evidence="8 9">
    <name type="scientific">Rhodoferax potami</name>
    <dbReference type="NCBI Taxonomy" id="3068338"/>
    <lineage>
        <taxon>Bacteria</taxon>
        <taxon>Pseudomonadati</taxon>
        <taxon>Pseudomonadota</taxon>
        <taxon>Betaproteobacteria</taxon>
        <taxon>Burkholderiales</taxon>
        <taxon>Comamonadaceae</taxon>
        <taxon>Rhodoferax</taxon>
    </lineage>
</organism>
<dbReference type="InterPro" id="IPR006665">
    <property type="entry name" value="OmpA-like"/>
</dbReference>
<dbReference type="Proteomes" id="UP001321700">
    <property type="component" value="Unassembled WGS sequence"/>
</dbReference>
<dbReference type="CDD" id="cd07185">
    <property type="entry name" value="OmpA_C-like"/>
    <property type="match status" value="1"/>
</dbReference>
<evidence type="ECO:0000256" key="3">
    <source>
        <dbReference type="ARBA" id="ARBA00023237"/>
    </source>
</evidence>
<dbReference type="PROSITE" id="PS51123">
    <property type="entry name" value="OMPA_2"/>
    <property type="match status" value="1"/>
</dbReference>
<gene>
    <name evidence="8" type="ORF">RAE19_07660</name>
</gene>
<dbReference type="PANTHER" id="PTHR30329">
    <property type="entry name" value="STATOR ELEMENT OF FLAGELLAR MOTOR COMPLEX"/>
    <property type="match status" value="1"/>
</dbReference>
<evidence type="ECO:0000256" key="6">
    <source>
        <dbReference type="SAM" id="SignalP"/>
    </source>
</evidence>
<feature type="compositionally biased region" description="Low complexity" evidence="5">
    <location>
        <begin position="321"/>
        <end position="349"/>
    </location>
</feature>
<dbReference type="RefSeq" id="WP_313874334.1">
    <property type="nucleotide sequence ID" value="NZ_JAVBIK010000001.1"/>
</dbReference>
<dbReference type="PRINTS" id="PR01021">
    <property type="entry name" value="OMPADOMAIN"/>
</dbReference>
<proteinExistence type="predicted"/>
<evidence type="ECO:0000256" key="5">
    <source>
        <dbReference type="SAM" id="MobiDB-lite"/>
    </source>
</evidence>
<keyword evidence="6" id="KW-0732">Signal</keyword>
<evidence type="ECO:0000313" key="8">
    <source>
        <dbReference type="EMBL" id="MDT7518581.1"/>
    </source>
</evidence>
<dbReference type="InterPro" id="IPR006664">
    <property type="entry name" value="OMP_bac"/>
</dbReference>
<dbReference type="Gene3D" id="3.30.1330.60">
    <property type="entry name" value="OmpA-like domain"/>
    <property type="match status" value="1"/>
</dbReference>
<protein>
    <submittedName>
        <fullName evidence="8">OmpA family protein</fullName>
    </submittedName>
</protein>
<dbReference type="PANTHER" id="PTHR30329:SF21">
    <property type="entry name" value="LIPOPROTEIN YIAD-RELATED"/>
    <property type="match status" value="1"/>
</dbReference>
<dbReference type="SUPFAM" id="SSF103088">
    <property type="entry name" value="OmpA-like"/>
    <property type="match status" value="1"/>
</dbReference>
<feature type="chain" id="PRO_5046315102" evidence="6">
    <location>
        <begin position="31"/>
        <end position="375"/>
    </location>
</feature>
<dbReference type="EMBL" id="JAVBIK010000001">
    <property type="protein sequence ID" value="MDT7518581.1"/>
    <property type="molecule type" value="Genomic_DNA"/>
</dbReference>